<dbReference type="Proteomes" id="UP000192727">
    <property type="component" value="Chromosome"/>
</dbReference>
<reference evidence="2 3" key="1">
    <citation type="submission" date="2017-03" db="EMBL/GenBank/DDBJ databases">
        <title>Paenibacillus larvae genome sequencing.</title>
        <authorList>
            <person name="Dingman D.W."/>
        </authorList>
    </citation>
    <scope>NUCLEOTIDE SEQUENCE [LARGE SCALE GENOMIC DNA]</scope>
    <source>
        <strain evidence="2 3">SAG 10367</strain>
    </source>
</reference>
<dbReference type="EMBL" id="CP020557">
    <property type="protein sequence ID" value="ARF70109.1"/>
    <property type="molecule type" value="Genomic_DNA"/>
</dbReference>
<evidence type="ECO:0000313" key="2">
    <source>
        <dbReference type="EMBL" id="ARF70109.1"/>
    </source>
</evidence>
<gene>
    <name evidence="2" type="ORF">B7C51_23065</name>
</gene>
<accession>A0A1V0UYB7</accession>
<organism evidence="2 3">
    <name type="scientific">Paenibacillus larvae subsp. pulvifaciens</name>
    <dbReference type="NCBI Taxonomy" id="1477"/>
    <lineage>
        <taxon>Bacteria</taxon>
        <taxon>Bacillati</taxon>
        <taxon>Bacillota</taxon>
        <taxon>Bacilli</taxon>
        <taxon>Bacillales</taxon>
        <taxon>Paenibacillaceae</taxon>
        <taxon>Paenibacillus</taxon>
    </lineage>
</organism>
<evidence type="ECO:0000313" key="3">
    <source>
        <dbReference type="Proteomes" id="UP000192727"/>
    </source>
</evidence>
<dbReference type="RefSeq" id="WP_083041356.1">
    <property type="nucleotide sequence ID" value="NZ_CP020557.1"/>
</dbReference>
<name>A0A1V0UYB7_9BACL</name>
<proteinExistence type="predicted"/>
<dbReference type="AlphaFoldDB" id="A0A1V0UYB7"/>
<protein>
    <submittedName>
        <fullName evidence="2">DUF3221 domain-containing protein</fullName>
    </submittedName>
</protein>
<feature type="signal peptide" evidence="1">
    <location>
        <begin position="1"/>
        <end position="29"/>
    </location>
</feature>
<sequence length="130" mass="14022">MITKKKLVAVATSLTLGLGFAAGATPTFAHPEKSSSDNMSISSVNKQEQQPFTGYVVAVGDVYMTIVDAPSLEEALNGDWIDLLDQGKILLAPIIQNEKFVVGDKVNVFYQLEHHSNPPIAIAPTIEKIL</sequence>
<keyword evidence="1" id="KW-0732">Signal</keyword>
<evidence type="ECO:0000256" key="1">
    <source>
        <dbReference type="SAM" id="SignalP"/>
    </source>
</evidence>
<feature type="chain" id="PRO_5013069993" evidence="1">
    <location>
        <begin position="30"/>
        <end position="130"/>
    </location>
</feature>